<comment type="caution">
    <text evidence="2">The sequence shown here is derived from an EMBL/GenBank/DDBJ whole genome shotgun (WGS) entry which is preliminary data.</text>
</comment>
<feature type="transmembrane region" description="Helical" evidence="1">
    <location>
        <begin position="6"/>
        <end position="25"/>
    </location>
</feature>
<sequence length="97" mass="11267">MDGLFDRSLFLLVFFVGLIGLQVFLSKRKNKWLGLIFPLFCIFFSVVTILLSISSSWLLIALIMNIPTIIFLVIYFACRGQFNRNNELEKMNILDLE</sequence>
<keyword evidence="1" id="KW-0472">Membrane</keyword>
<feature type="transmembrane region" description="Helical" evidence="1">
    <location>
        <begin position="32"/>
        <end position="51"/>
    </location>
</feature>
<evidence type="ECO:0000313" key="2">
    <source>
        <dbReference type="EMBL" id="HCL02133.1"/>
    </source>
</evidence>
<reference evidence="2 3" key="1">
    <citation type="journal article" date="2018" name="Nat. Biotechnol.">
        <title>A standardized bacterial taxonomy based on genome phylogeny substantially revises the tree of life.</title>
        <authorList>
            <person name="Parks D.H."/>
            <person name="Chuvochina M."/>
            <person name="Waite D.W."/>
            <person name="Rinke C."/>
            <person name="Skarshewski A."/>
            <person name="Chaumeil P.A."/>
            <person name="Hugenholtz P."/>
        </authorList>
    </citation>
    <scope>NUCLEOTIDE SEQUENCE [LARGE SCALE GENOMIC DNA]</scope>
    <source>
        <strain evidence="2">UBA11728</strain>
    </source>
</reference>
<dbReference type="AlphaFoldDB" id="A0A3D2X685"/>
<evidence type="ECO:0000256" key="1">
    <source>
        <dbReference type="SAM" id="Phobius"/>
    </source>
</evidence>
<gene>
    <name evidence="2" type="ORF">DHW61_06890</name>
</gene>
<keyword evidence="1" id="KW-1133">Transmembrane helix</keyword>
<evidence type="ECO:0000313" key="3">
    <source>
        <dbReference type="Proteomes" id="UP000262969"/>
    </source>
</evidence>
<proteinExistence type="predicted"/>
<feature type="transmembrane region" description="Helical" evidence="1">
    <location>
        <begin position="57"/>
        <end position="78"/>
    </location>
</feature>
<dbReference type="EMBL" id="DPVV01000230">
    <property type="protein sequence ID" value="HCL02133.1"/>
    <property type="molecule type" value="Genomic_DNA"/>
</dbReference>
<name>A0A3D2X685_9FIRM</name>
<dbReference type="Proteomes" id="UP000262969">
    <property type="component" value="Unassembled WGS sequence"/>
</dbReference>
<protein>
    <submittedName>
        <fullName evidence="2">Uncharacterized protein</fullName>
    </submittedName>
</protein>
<accession>A0A3D2X685</accession>
<keyword evidence="1" id="KW-0812">Transmembrane</keyword>
<organism evidence="2 3">
    <name type="scientific">Lachnoclostridium phytofermentans</name>
    <dbReference type="NCBI Taxonomy" id="66219"/>
    <lineage>
        <taxon>Bacteria</taxon>
        <taxon>Bacillati</taxon>
        <taxon>Bacillota</taxon>
        <taxon>Clostridia</taxon>
        <taxon>Lachnospirales</taxon>
        <taxon>Lachnospiraceae</taxon>
    </lineage>
</organism>